<dbReference type="AlphaFoldDB" id="A0A2V5K2T0"/>
<name>A0A2V5K2T0_9BACL</name>
<evidence type="ECO:0000313" key="2">
    <source>
        <dbReference type="Proteomes" id="UP000247476"/>
    </source>
</evidence>
<accession>A0A2V5K2T0</accession>
<dbReference type="Proteomes" id="UP000247476">
    <property type="component" value="Unassembled WGS sequence"/>
</dbReference>
<keyword evidence="2" id="KW-1185">Reference proteome</keyword>
<dbReference type="Pfam" id="PF13692">
    <property type="entry name" value="Glyco_trans_1_4"/>
    <property type="match status" value="1"/>
</dbReference>
<protein>
    <submittedName>
        <fullName evidence="1">Glycosyl transferase family 1</fullName>
    </submittedName>
</protein>
<comment type="caution">
    <text evidence="1">The sequence shown here is derived from an EMBL/GenBank/DDBJ whole genome shotgun (WGS) entry which is preliminary data.</text>
</comment>
<organism evidence="1 2">
    <name type="scientific">Paenibacillus flagellatus</name>
    <dbReference type="NCBI Taxonomy" id="2211139"/>
    <lineage>
        <taxon>Bacteria</taxon>
        <taxon>Bacillati</taxon>
        <taxon>Bacillota</taxon>
        <taxon>Bacilli</taxon>
        <taxon>Bacillales</taxon>
        <taxon>Paenibacillaceae</taxon>
        <taxon>Paenibacillus</taxon>
    </lineage>
</organism>
<evidence type="ECO:0000313" key="1">
    <source>
        <dbReference type="EMBL" id="PYI53559.1"/>
    </source>
</evidence>
<sequence length="388" mass="43972">MKTSMPNLLYRPVGVRIVSYSQGMTGKGERLAVLRKRIYESVSKGAVAMSIVVYPPTLDWSWMKQRPQQLLGGLARSGRTVYYCNKTRADRGMERVEPNVYVVHHYEKWLRDDWPRIRAGSRLPVGVWCSMPMSGPSAKRDIEPDWIVYDCADDFGEWHRFERDMVSVSDAVVCSSERLYDRLSSTYPHIRLKLVRNGYDPAMRLHVESAGGDAAETNPGRTPRAGFVGAWAPWIDDLLLRKLARTGEVEVVLVGPEFGRTYDTVRREKRIRIEGLVPHADLNRHIAGFDVCLIPFKRTSVTLAANPVKAYEYLAAGKPVVSTDLPECRRMGDVVDVAVDHESFIGAVLERLKRPGDAAARTRYALARTWDHRCREVEELLAELESGR</sequence>
<proteinExistence type="predicted"/>
<dbReference type="SUPFAM" id="SSF53756">
    <property type="entry name" value="UDP-Glycosyltransferase/glycogen phosphorylase"/>
    <property type="match status" value="1"/>
</dbReference>
<dbReference type="GO" id="GO:0016740">
    <property type="term" value="F:transferase activity"/>
    <property type="evidence" value="ECO:0007669"/>
    <property type="project" value="UniProtKB-KW"/>
</dbReference>
<gene>
    <name evidence="1" type="ORF">DLM86_17520</name>
</gene>
<dbReference type="EMBL" id="QJVJ01000007">
    <property type="protein sequence ID" value="PYI53559.1"/>
    <property type="molecule type" value="Genomic_DNA"/>
</dbReference>
<dbReference type="Gene3D" id="3.40.50.2000">
    <property type="entry name" value="Glycogen Phosphorylase B"/>
    <property type="match status" value="1"/>
</dbReference>
<keyword evidence="1" id="KW-0808">Transferase</keyword>
<reference evidence="1 2" key="1">
    <citation type="submission" date="2018-05" db="EMBL/GenBank/DDBJ databases">
        <title>Paenibacillus flagellatus sp. nov., isolated from selenium mineral soil.</title>
        <authorList>
            <person name="Dai X."/>
        </authorList>
    </citation>
    <scope>NUCLEOTIDE SEQUENCE [LARGE SCALE GENOMIC DNA]</scope>
    <source>
        <strain evidence="1 2">DXL2</strain>
    </source>
</reference>